<feature type="compositionally biased region" description="Low complexity" evidence="1">
    <location>
        <begin position="175"/>
        <end position="186"/>
    </location>
</feature>
<evidence type="ECO:0000313" key="2">
    <source>
        <dbReference type="EMBL" id="PHH61052.1"/>
    </source>
</evidence>
<name>A0A2C5Y1F1_9HYPO</name>
<gene>
    <name evidence="2" type="ORF">CDD81_820</name>
</gene>
<dbReference type="Proteomes" id="UP000226192">
    <property type="component" value="Unassembled WGS sequence"/>
</dbReference>
<feature type="region of interest" description="Disordered" evidence="1">
    <location>
        <begin position="33"/>
        <end position="241"/>
    </location>
</feature>
<dbReference type="AlphaFoldDB" id="A0A2C5Y1F1"/>
<dbReference type="STRING" id="1399860.A0A2C5Y1F1"/>
<dbReference type="OrthoDB" id="18996at2759"/>
<reference evidence="2 3" key="1">
    <citation type="submission" date="2017-06" db="EMBL/GenBank/DDBJ databases">
        <title>Ant-infecting Ophiocordyceps genomes reveal a high diversity of potential behavioral manipulation genes and a possible major role for enterotoxins.</title>
        <authorList>
            <person name="De Bekker C."/>
            <person name="Evans H.C."/>
            <person name="Brachmann A."/>
            <person name="Hughes D.P."/>
        </authorList>
    </citation>
    <scope>NUCLEOTIDE SEQUENCE [LARGE SCALE GENOMIC DNA]</scope>
    <source>
        <strain evidence="2 3">Map64</strain>
    </source>
</reference>
<dbReference type="EMBL" id="NJET01000118">
    <property type="protein sequence ID" value="PHH61052.1"/>
    <property type="molecule type" value="Genomic_DNA"/>
</dbReference>
<protein>
    <submittedName>
        <fullName evidence="2">Uncharacterized protein</fullName>
    </submittedName>
</protein>
<sequence length="259" mass="27878">MTFKQSFTAEKPSEKTNPAVEISADQLQSKLLSLFKQNSPQPVGRAQNWERRETEPLDSTATRGLHGQDSSRHAAIAPRDKGLQNKTPQKKSARSPRPEQAASARESMSSSLMATINRGKPGVPRILQRGESLGALRVKASPVSQGETNSGQAPLYANDTVAPPTTQQSHRRTGSSLEQKQKLLSLFGKAQPSRSASLGLEEDTQPKTRVASMSSAAMAQSRSANVSTLSSRGTESPISPADQTFLLEYLQSITNSASH</sequence>
<evidence type="ECO:0000313" key="3">
    <source>
        <dbReference type="Proteomes" id="UP000226192"/>
    </source>
</evidence>
<feature type="compositionally biased region" description="Polar residues" evidence="1">
    <location>
        <begin position="225"/>
        <end position="237"/>
    </location>
</feature>
<evidence type="ECO:0000256" key="1">
    <source>
        <dbReference type="SAM" id="MobiDB-lite"/>
    </source>
</evidence>
<organism evidence="2 3">
    <name type="scientific">Ophiocordyceps australis</name>
    <dbReference type="NCBI Taxonomy" id="1399860"/>
    <lineage>
        <taxon>Eukaryota</taxon>
        <taxon>Fungi</taxon>
        <taxon>Dikarya</taxon>
        <taxon>Ascomycota</taxon>
        <taxon>Pezizomycotina</taxon>
        <taxon>Sordariomycetes</taxon>
        <taxon>Hypocreomycetidae</taxon>
        <taxon>Hypocreales</taxon>
        <taxon>Ophiocordycipitaceae</taxon>
        <taxon>Ophiocordyceps</taxon>
    </lineage>
</organism>
<keyword evidence="3" id="KW-1185">Reference proteome</keyword>
<accession>A0A2C5Y1F1</accession>
<comment type="caution">
    <text evidence="2">The sequence shown here is derived from an EMBL/GenBank/DDBJ whole genome shotgun (WGS) entry which is preliminary data.</text>
</comment>
<feature type="compositionally biased region" description="Low complexity" evidence="1">
    <location>
        <begin position="211"/>
        <end position="224"/>
    </location>
</feature>
<proteinExistence type="predicted"/>
<feature type="compositionally biased region" description="Polar residues" evidence="1">
    <location>
        <begin position="142"/>
        <end position="152"/>
    </location>
</feature>